<comment type="subcellular location">
    <subcellularLocation>
        <location evidence="1">Cytoplasm</location>
    </subcellularLocation>
</comment>
<dbReference type="GO" id="GO:0016324">
    <property type="term" value="C:apical plasma membrane"/>
    <property type="evidence" value="ECO:0007669"/>
    <property type="project" value="TreeGrafter"/>
</dbReference>
<gene>
    <name evidence="6" type="primary">MLF1_0</name>
    <name evidence="6" type="ORF">CM83_71747</name>
</gene>
<evidence type="ECO:0000256" key="2">
    <source>
        <dbReference type="ARBA" id="ARBA00008332"/>
    </source>
</evidence>
<comment type="similarity">
    <text evidence="2">Belongs to the MLF family.</text>
</comment>
<dbReference type="GO" id="GO:0030833">
    <property type="term" value="P:regulation of actin filament polymerization"/>
    <property type="evidence" value="ECO:0007669"/>
    <property type="project" value="TreeGrafter"/>
</dbReference>
<dbReference type="GO" id="GO:0005739">
    <property type="term" value="C:mitochondrion"/>
    <property type="evidence" value="ECO:0007669"/>
    <property type="project" value="TreeGrafter"/>
</dbReference>
<protein>
    <submittedName>
        <fullName evidence="6">Myeloid leukemia factor 1</fullName>
    </submittedName>
</protein>
<dbReference type="InterPro" id="IPR017248">
    <property type="entry name" value="HAX-1"/>
</dbReference>
<dbReference type="GO" id="GO:0016529">
    <property type="term" value="C:sarcoplasmic reticulum"/>
    <property type="evidence" value="ECO:0007669"/>
    <property type="project" value="TreeGrafter"/>
</dbReference>
<sequence>MDGFDFFRRFLGIPRDGQGFKSPIWEEDEYDEDDELDDFGFGSHNFGNDRNPGFGFRIFTGDPFDMHRDFERQFEDVMRNIMGIMGSGSHGMPALPEVPFRDAPAQPPQEYLKPSDDHPRNRYLKPSFEKSKPPTSRADSDLDGRITGQEIDALFEQPSQQLEPPRSHMPSFFGQSSFSKTVRGPDGRIEHHKTFKSSDGTEQTIITRKFGDQSHSVTVKKNKDGTTEQTEDFVNMDEGDLNKFNQLWGNRPERENSFVPALVPPSASGTNSWVDTFFKIFK</sequence>
<evidence type="ECO:0000256" key="1">
    <source>
        <dbReference type="ARBA" id="ARBA00004496"/>
    </source>
</evidence>
<dbReference type="InterPro" id="IPR019376">
    <property type="entry name" value="Myeloid_leukemia_factor"/>
</dbReference>
<name>A0A0A9YQB6_LYGHE</name>
<evidence type="ECO:0000313" key="6">
    <source>
        <dbReference type="EMBL" id="JAG31690.1"/>
    </source>
</evidence>
<feature type="region of interest" description="Disordered" evidence="5">
    <location>
        <begin position="180"/>
        <end position="200"/>
    </location>
</feature>
<feature type="region of interest" description="Disordered" evidence="5">
    <location>
        <begin position="88"/>
        <end position="143"/>
    </location>
</feature>
<proteinExistence type="inferred from homology"/>
<accession>A0A0A9YQB6</accession>
<dbReference type="PANTHER" id="PTHR14938:SF2">
    <property type="entry name" value="HCLS1-ASSOCIATED PROTEIN X-1"/>
    <property type="match status" value="1"/>
</dbReference>
<reference evidence="6" key="2">
    <citation type="submission" date="2014-07" db="EMBL/GenBank/DDBJ databases">
        <authorList>
            <person name="Hull J."/>
        </authorList>
    </citation>
    <scope>NUCLEOTIDE SEQUENCE</scope>
</reference>
<keyword evidence="4" id="KW-0597">Phosphoprotein</keyword>
<dbReference type="PANTHER" id="PTHR14938">
    <property type="entry name" value="HCLS1-ASSOCIATED PROTEIN X-1"/>
    <property type="match status" value="1"/>
</dbReference>
<dbReference type="GO" id="GO:0015629">
    <property type="term" value="C:actin cytoskeleton"/>
    <property type="evidence" value="ECO:0007669"/>
    <property type="project" value="TreeGrafter"/>
</dbReference>
<dbReference type="AlphaFoldDB" id="A0A0A9YQB6"/>
<evidence type="ECO:0000256" key="4">
    <source>
        <dbReference type="ARBA" id="ARBA00022553"/>
    </source>
</evidence>
<feature type="compositionally biased region" description="Basic and acidic residues" evidence="5">
    <location>
        <begin position="127"/>
        <end position="143"/>
    </location>
</feature>
<dbReference type="Pfam" id="PF10248">
    <property type="entry name" value="Mlf1IP"/>
    <property type="match status" value="1"/>
</dbReference>
<dbReference type="GO" id="GO:0030136">
    <property type="term" value="C:clathrin-coated vesicle"/>
    <property type="evidence" value="ECO:0007669"/>
    <property type="project" value="TreeGrafter"/>
</dbReference>
<evidence type="ECO:0000256" key="5">
    <source>
        <dbReference type="SAM" id="MobiDB-lite"/>
    </source>
</evidence>
<evidence type="ECO:0000256" key="3">
    <source>
        <dbReference type="ARBA" id="ARBA00022490"/>
    </source>
</evidence>
<dbReference type="EMBL" id="GBHO01011914">
    <property type="protein sequence ID" value="JAG31690.1"/>
    <property type="molecule type" value="Transcribed_RNA"/>
</dbReference>
<keyword evidence="3" id="KW-0963">Cytoplasm</keyword>
<reference evidence="6" key="1">
    <citation type="journal article" date="2014" name="PLoS ONE">
        <title>Transcriptome-Based Identification of ABC Transporters in the Western Tarnished Plant Bug Lygus hesperus.</title>
        <authorList>
            <person name="Hull J.J."/>
            <person name="Chaney K."/>
            <person name="Geib S.M."/>
            <person name="Fabrick J.A."/>
            <person name="Brent C.S."/>
            <person name="Walsh D."/>
            <person name="Lavine L.C."/>
        </authorList>
    </citation>
    <scope>NUCLEOTIDE SEQUENCE</scope>
</reference>
<organism evidence="6">
    <name type="scientific">Lygus hesperus</name>
    <name type="common">Western plant bug</name>
    <dbReference type="NCBI Taxonomy" id="30085"/>
    <lineage>
        <taxon>Eukaryota</taxon>
        <taxon>Metazoa</taxon>
        <taxon>Ecdysozoa</taxon>
        <taxon>Arthropoda</taxon>
        <taxon>Hexapoda</taxon>
        <taxon>Insecta</taxon>
        <taxon>Pterygota</taxon>
        <taxon>Neoptera</taxon>
        <taxon>Paraneoptera</taxon>
        <taxon>Hemiptera</taxon>
        <taxon>Heteroptera</taxon>
        <taxon>Panheteroptera</taxon>
        <taxon>Cimicomorpha</taxon>
        <taxon>Miridae</taxon>
        <taxon>Mirini</taxon>
        <taxon>Lygus</taxon>
    </lineage>
</organism>
<dbReference type="GO" id="GO:0043066">
    <property type="term" value="P:negative regulation of apoptotic process"/>
    <property type="evidence" value="ECO:0007669"/>
    <property type="project" value="InterPro"/>
</dbReference>